<evidence type="ECO:0000313" key="5">
    <source>
        <dbReference type="Proteomes" id="UP000663792"/>
    </source>
</evidence>
<reference evidence="4" key="1">
    <citation type="submission" date="2021-01" db="EMBL/GenBank/DDBJ databases">
        <title>YIM 132084 draft genome.</title>
        <authorList>
            <person name="An D."/>
        </authorList>
    </citation>
    <scope>NUCLEOTIDE SEQUENCE</scope>
    <source>
        <strain evidence="4">YIM 132084</strain>
    </source>
</reference>
<keyword evidence="3" id="KW-1133">Transmembrane helix</keyword>
<dbReference type="InterPro" id="IPR011042">
    <property type="entry name" value="6-blade_b-propeller_TolB-like"/>
</dbReference>
<dbReference type="AlphaFoldDB" id="A0A938YAV5"/>
<feature type="region of interest" description="Disordered" evidence="2">
    <location>
        <begin position="1"/>
        <end position="28"/>
    </location>
</feature>
<dbReference type="EMBL" id="JAERWK010000023">
    <property type="protein sequence ID" value="MBM9469141.1"/>
    <property type="molecule type" value="Genomic_DNA"/>
</dbReference>
<proteinExistence type="inferred from homology"/>
<protein>
    <submittedName>
        <fullName evidence="4">PD40 domain-containing protein</fullName>
    </submittedName>
</protein>
<feature type="transmembrane region" description="Helical" evidence="3">
    <location>
        <begin position="34"/>
        <end position="54"/>
    </location>
</feature>
<keyword evidence="3" id="KW-0472">Membrane</keyword>
<comment type="similarity">
    <text evidence="1">Belongs to the TolB family.</text>
</comment>
<dbReference type="RefSeq" id="WP_205262099.1">
    <property type="nucleotide sequence ID" value="NZ_JAERWK010000023.1"/>
</dbReference>
<feature type="compositionally biased region" description="Pro residues" evidence="2">
    <location>
        <begin position="1"/>
        <end position="16"/>
    </location>
</feature>
<evidence type="ECO:0000256" key="2">
    <source>
        <dbReference type="SAM" id="MobiDB-lite"/>
    </source>
</evidence>
<keyword evidence="5" id="KW-1185">Reference proteome</keyword>
<gene>
    <name evidence="4" type="ORF">JL106_17780</name>
</gene>
<dbReference type="SUPFAM" id="SSF69304">
    <property type="entry name" value="Tricorn protease N-terminal domain"/>
    <property type="match status" value="1"/>
</dbReference>
<dbReference type="PANTHER" id="PTHR36842:SF1">
    <property type="entry name" value="PROTEIN TOLB"/>
    <property type="match status" value="1"/>
</dbReference>
<organism evidence="4 5">
    <name type="scientific">Nakamurella leprariae</name>
    <dbReference type="NCBI Taxonomy" id="2803911"/>
    <lineage>
        <taxon>Bacteria</taxon>
        <taxon>Bacillati</taxon>
        <taxon>Actinomycetota</taxon>
        <taxon>Actinomycetes</taxon>
        <taxon>Nakamurellales</taxon>
        <taxon>Nakamurellaceae</taxon>
        <taxon>Nakamurella</taxon>
    </lineage>
</organism>
<dbReference type="Gene3D" id="2.120.10.30">
    <property type="entry name" value="TolB, C-terminal domain"/>
    <property type="match status" value="2"/>
</dbReference>
<keyword evidence="3" id="KW-0812">Transmembrane</keyword>
<evidence type="ECO:0000313" key="4">
    <source>
        <dbReference type="EMBL" id="MBM9469141.1"/>
    </source>
</evidence>
<dbReference type="InterPro" id="IPR011659">
    <property type="entry name" value="WD40"/>
</dbReference>
<comment type="caution">
    <text evidence="4">The sequence shown here is derived from an EMBL/GenBank/DDBJ whole genome shotgun (WGS) entry which is preliminary data.</text>
</comment>
<dbReference type="PANTHER" id="PTHR36842">
    <property type="entry name" value="PROTEIN TOLB HOMOLOG"/>
    <property type="match status" value="1"/>
</dbReference>
<dbReference type="Pfam" id="PF07676">
    <property type="entry name" value="PD40"/>
    <property type="match status" value="3"/>
</dbReference>
<evidence type="ECO:0000256" key="1">
    <source>
        <dbReference type="ARBA" id="ARBA00009820"/>
    </source>
</evidence>
<accession>A0A938YAV5</accession>
<dbReference type="Proteomes" id="UP000663792">
    <property type="component" value="Unassembled WGS sequence"/>
</dbReference>
<evidence type="ECO:0000256" key="3">
    <source>
        <dbReference type="SAM" id="Phobius"/>
    </source>
</evidence>
<name>A0A938YAV5_9ACTN</name>
<sequence length="371" mass="39853">MSPPPPPGPPVPPGFPVPTGAGSGPQRRRRPWRWWLAGAVTAVVLIGAVFLALVRVSDQPASPPSGWVPPSVLPTSSVIQPEPGDRIAFTSDRTGNYEIFTMPAAGGPARQMTRDPQYDSWWPRLAPNRRTIMFLRSPAGTLDRDATKVSLWVMGVDGSGPTQLRPPGTDGWTVQGHPEFSPDGRSVVMFGGSRINPQIWVTDALGRSPKKVTDRPGVNLDPVFAPDGKTITFVGCPRAICHEADYELYRIPVGGGTAQRLTTNTIRDQDPYYSPDGTRLAWLAQIETDGGVADLGVWDIMVGGPDGQGARRLIGDDGVTSRPQWSADGRTIFTHRIPPGGDAFQLWKVRPDGSGLAELTDGPGSNEYPGT</sequence>